<organism evidence="2 3">
    <name type="scientific">Aquimarina atlantica</name>
    <dbReference type="NCBI Taxonomy" id="1317122"/>
    <lineage>
        <taxon>Bacteria</taxon>
        <taxon>Pseudomonadati</taxon>
        <taxon>Bacteroidota</taxon>
        <taxon>Flavobacteriia</taxon>
        <taxon>Flavobacteriales</taxon>
        <taxon>Flavobacteriaceae</taxon>
        <taxon>Aquimarina</taxon>
    </lineage>
</organism>
<dbReference type="Proteomes" id="UP000023541">
    <property type="component" value="Unassembled WGS sequence"/>
</dbReference>
<keyword evidence="1" id="KW-0812">Transmembrane</keyword>
<dbReference type="RefSeq" id="WP_051575710.1">
    <property type="nucleotide sequence ID" value="NZ_AQRA01000004.1"/>
</dbReference>
<keyword evidence="3" id="KW-1185">Reference proteome</keyword>
<dbReference type="STRING" id="1317122.ATO12_13760"/>
<dbReference type="eggNOG" id="ENOG502ZVEE">
    <property type="taxonomic scope" value="Bacteria"/>
</dbReference>
<evidence type="ECO:0008006" key="4">
    <source>
        <dbReference type="Google" id="ProtNLM"/>
    </source>
</evidence>
<evidence type="ECO:0000313" key="2">
    <source>
        <dbReference type="EMBL" id="EZH73944.1"/>
    </source>
</evidence>
<protein>
    <recommendedName>
        <fullName evidence="4">Type II secretion system protein</fullName>
    </recommendedName>
</protein>
<evidence type="ECO:0000313" key="3">
    <source>
        <dbReference type="Proteomes" id="UP000023541"/>
    </source>
</evidence>
<proteinExistence type="predicted"/>
<evidence type="ECO:0000256" key="1">
    <source>
        <dbReference type="SAM" id="Phobius"/>
    </source>
</evidence>
<dbReference type="OrthoDB" id="1162766at2"/>
<keyword evidence="1" id="KW-1133">Transmembrane helix</keyword>
<dbReference type="AlphaFoldDB" id="A0A023BVH6"/>
<keyword evidence="1" id="KW-0472">Membrane</keyword>
<comment type="caution">
    <text evidence="2">The sequence shown here is derived from an EMBL/GenBank/DDBJ whole genome shotgun (WGS) entry which is preliminary data.</text>
</comment>
<gene>
    <name evidence="2" type="ORF">ATO12_13760</name>
</gene>
<name>A0A023BVH6_9FLAO</name>
<feature type="transmembrane region" description="Helical" evidence="1">
    <location>
        <begin position="12"/>
        <end position="35"/>
    </location>
</feature>
<accession>A0A023BVH6</accession>
<reference evidence="2 3" key="1">
    <citation type="submission" date="2014-04" db="EMBL/GenBank/DDBJ databases">
        <title>Aquimarina sp. 22II-S11-z7 Genome Sequencing.</title>
        <authorList>
            <person name="Lai Q."/>
        </authorList>
    </citation>
    <scope>NUCLEOTIDE SEQUENCE [LARGE SCALE GENOMIC DNA]</scope>
    <source>
        <strain evidence="2 3">22II-S11-z7</strain>
    </source>
</reference>
<dbReference type="EMBL" id="AQRA01000004">
    <property type="protein sequence ID" value="EZH73944.1"/>
    <property type="molecule type" value="Genomic_DNA"/>
</dbReference>
<sequence>MQLLNKYNVKAGSVIESVIAMTIIAICLSMALIIYSRVLDSDHSIAHYQARQKVKELFWETKSEKQFIDEDYDFESFTVVKKVEKLENNAGYKVVFTIRVQSKKETYQYIVRE</sequence>